<evidence type="ECO:0000313" key="2">
    <source>
        <dbReference type="EMBL" id="AWD63366.1"/>
    </source>
</evidence>
<organism evidence="2 3">
    <name type="scientific">Limosilactobacillus reuteri</name>
    <name type="common">Lactobacillus reuteri</name>
    <dbReference type="NCBI Taxonomy" id="1598"/>
    <lineage>
        <taxon>Bacteria</taxon>
        <taxon>Bacillati</taxon>
        <taxon>Bacillota</taxon>
        <taxon>Bacilli</taxon>
        <taxon>Lactobacillales</taxon>
        <taxon>Lactobacillaceae</taxon>
        <taxon>Limosilactobacillus</taxon>
    </lineage>
</organism>
<accession>A0A2S1ETY8</accession>
<sequence>MGVTTHEILKLPALKGAKVIAGAAALDKIVGSVSVLEYSQPTMVQNEILQHINFNHDEIVLTAFASIKNDITAQCRNIDLLATAGEIGIILFYVGLIVPTIDPRVIATAEQHDFLLLCMPKNEPNITYSSVITEIMFAVFNDQVANPNFAPLLIKKISTMPDYQQNMDMVLRLISDRIHASLALLNDRDKVVVAQNWPQTNHLNWTKLRQLMNRKRQTIPDLIQFDLDKAKSKLLIYKEQGNLNHIAQEQAIETVQIGLNLWGDLNTTPNLADLLETIIQNEPQKQF</sequence>
<feature type="domain" description="Purine catabolism PurC-like" evidence="1">
    <location>
        <begin position="7"/>
        <end position="136"/>
    </location>
</feature>
<dbReference type="Proteomes" id="UP000244369">
    <property type="component" value="Chromosome"/>
</dbReference>
<proteinExistence type="predicted"/>
<reference evidence="2 3" key="1">
    <citation type="submission" date="2018-03" db="EMBL/GenBank/DDBJ databases">
        <title>Complete Genome Sequence of the Chinese traditional Highland Barley wine Isolate Lactobacillus reuteri WHH1689.</title>
        <authorList>
            <person name="Chen S."/>
            <person name="Chen L."/>
            <person name="Chen L."/>
            <person name="Li Y."/>
        </authorList>
    </citation>
    <scope>NUCLEOTIDE SEQUENCE [LARGE SCALE GENOMIC DNA]</scope>
    <source>
        <strain evidence="2 3">WHH1689</strain>
    </source>
</reference>
<evidence type="ECO:0000259" key="1">
    <source>
        <dbReference type="Pfam" id="PF07905"/>
    </source>
</evidence>
<dbReference type="Pfam" id="PF07905">
    <property type="entry name" value="PucR"/>
    <property type="match status" value="1"/>
</dbReference>
<protein>
    <recommendedName>
        <fullName evidence="1">Purine catabolism PurC-like domain-containing protein</fullName>
    </recommendedName>
</protein>
<name>A0A2S1ETY8_LIMRT</name>
<gene>
    <name evidence="2" type="ORF">LWHH1689_2085</name>
</gene>
<dbReference type="AlphaFoldDB" id="A0A2S1ETY8"/>
<dbReference type="InterPro" id="IPR012914">
    <property type="entry name" value="PucR_dom"/>
</dbReference>
<evidence type="ECO:0000313" key="3">
    <source>
        <dbReference type="Proteomes" id="UP000244369"/>
    </source>
</evidence>
<dbReference type="EMBL" id="CP027805">
    <property type="protein sequence ID" value="AWD63366.1"/>
    <property type="molecule type" value="Genomic_DNA"/>
</dbReference>